<dbReference type="AlphaFoldDB" id="A0A397NN38"/>
<dbReference type="SUPFAM" id="SSF50891">
    <property type="entry name" value="Cyclophilin-like"/>
    <property type="match status" value="1"/>
</dbReference>
<evidence type="ECO:0000256" key="4">
    <source>
        <dbReference type="RuleBase" id="RU363019"/>
    </source>
</evidence>
<proteinExistence type="inferred from homology"/>
<sequence>MFRLAQAGFWSKRTANQNSRGVCMRFLFSLIALVGALFVLPATAQVLDVKVPGRAPAASPTDPENIWLLDLSTGGRVKIWLRPDVAPKMVERIKTLTRQHFYDGLTFHRVIEGFMAQAGDPKGDGTGGSDLPDVPAEFNYLPHVRGAVAAARQGSAPNADDETRIKAENSANSQFFIVFQPKLQLDKDYTVFGRVIDGMQYVDAIHRGEPPADPSRILHAYIAADNPPPYQPAPAAAPAATPTVLPGTRPANAAPQPAGE</sequence>
<dbReference type="CDD" id="cd00317">
    <property type="entry name" value="cyclophilin"/>
    <property type="match status" value="1"/>
</dbReference>
<dbReference type="PROSITE" id="PS50072">
    <property type="entry name" value="CSA_PPIASE_2"/>
    <property type="match status" value="1"/>
</dbReference>
<comment type="similarity">
    <text evidence="1 4">Belongs to the cyclophilin-type PPIase family.</text>
</comment>
<dbReference type="PRINTS" id="PR00153">
    <property type="entry name" value="CSAPPISMRASE"/>
</dbReference>
<reference evidence="7 8" key="1">
    <citation type="submission" date="2018-08" db="EMBL/GenBank/DDBJ databases">
        <title>Genomic Encyclopedia of Type Strains, Phase IV (KMG-IV): sequencing the most valuable type-strain genomes for metagenomic binning, comparative biology and taxonomic classification.</title>
        <authorList>
            <person name="Goeker M."/>
        </authorList>
    </citation>
    <scope>NUCLEOTIDE SEQUENCE [LARGE SCALE GENOMIC DNA]</scope>
    <source>
        <strain evidence="7 8">DSM 25527</strain>
    </source>
</reference>
<evidence type="ECO:0000259" key="6">
    <source>
        <dbReference type="PROSITE" id="PS50072"/>
    </source>
</evidence>
<comment type="caution">
    <text evidence="7">The sequence shown here is derived from an EMBL/GenBank/DDBJ whole genome shotgun (WGS) entry which is preliminary data.</text>
</comment>
<keyword evidence="8" id="KW-1185">Reference proteome</keyword>
<keyword evidence="3 4" id="KW-0413">Isomerase</keyword>
<feature type="region of interest" description="Disordered" evidence="5">
    <location>
        <begin position="227"/>
        <end position="260"/>
    </location>
</feature>
<dbReference type="InterPro" id="IPR002130">
    <property type="entry name" value="Cyclophilin-type_PPIase_dom"/>
</dbReference>
<dbReference type="EMBL" id="QXDC01000004">
    <property type="protein sequence ID" value="RIA37808.1"/>
    <property type="molecule type" value="Genomic_DNA"/>
</dbReference>
<feature type="compositionally biased region" description="Low complexity" evidence="5">
    <location>
        <begin position="233"/>
        <end position="242"/>
    </location>
</feature>
<evidence type="ECO:0000256" key="2">
    <source>
        <dbReference type="ARBA" id="ARBA00023110"/>
    </source>
</evidence>
<comment type="function">
    <text evidence="4">PPIases accelerate the folding of proteins. It catalyzes the cis-trans isomerization of proline imidic peptide bonds in oligopeptides.</text>
</comment>
<dbReference type="Proteomes" id="UP000266568">
    <property type="component" value="Unassembled WGS sequence"/>
</dbReference>
<dbReference type="PANTHER" id="PTHR45625">
    <property type="entry name" value="PEPTIDYL-PROLYL CIS-TRANS ISOMERASE-RELATED"/>
    <property type="match status" value="1"/>
</dbReference>
<gene>
    <name evidence="7" type="ORF">DFR49_3696</name>
</gene>
<dbReference type="PROSITE" id="PS00170">
    <property type="entry name" value="CSA_PPIASE_1"/>
    <property type="match status" value="1"/>
</dbReference>
<evidence type="ECO:0000313" key="8">
    <source>
        <dbReference type="Proteomes" id="UP000266568"/>
    </source>
</evidence>
<dbReference type="InterPro" id="IPR020892">
    <property type="entry name" value="Cyclophilin-type_PPIase_CS"/>
</dbReference>
<dbReference type="Gene3D" id="2.40.100.10">
    <property type="entry name" value="Cyclophilin-like"/>
    <property type="match status" value="1"/>
</dbReference>
<dbReference type="EC" id="5.2.1.8" evidence="4"/>
<evidence type="ECO:0000313" key="7">
    <source>
        <dbReference type="EMBL" id="RIA37808.1"/>
    </source>
</evidence>
<dbReference type="InterPro" id="IPR044666">
    <property type="entry name" value="Cyclophilin_A-like"/>
</dbReference>
<keyword evidence="2 4" id="KW-0697">Rotamase</keyword>
<evidence type="ECO:0000256" key="1">
    <source>
        <dbReference type="ARBA" id="ARBA00007365"/>
    </source>
</evidence>
<name>A0A397NN38_9SPHN</name>
<organism evidence="7 8">
    <name type="scientific">Hephaestia caeni</name>
    <dbReference type="NCBI Taxonomy" id="645617"/>
    <lineage>
        <taxon>Bacteria</taxon>
        <taxon>Pseudomonadati</taxon>
        <taxon>Pseudomonadota</taxon>
        <taxon>Alphaproteobacteria</taxon>
        <taxon>Sphingomonadales</taxon>
        <taxon>Sphingomonadaceae</taxon>
        <taxon>Hephaestia</taxon>
    </lineage>
</organism>
<comment type="catalytic activity">
    <reaction evidence="4">
        <text>[protein]-peptidylproline (omega=180) = [protein]-peptidylproline (omega=0)</text>
        <dbReference type="Rhea" id="RHEA:16237"/>
        <dbReference type="Rhea" id="RHEA-COMP:10747"/>
        <dbReference type="Rhea" id="RHEA-COMP:10748"/>
        <dbReference type="ChEBI" id="CHEBI:83833"/>
        <dbReference type="ChEBI" id="CHEBI:83834"/>
        <dbReference type="EC" id="5.2.1.8"/>
    </reaction>
</comment>
<dbReference type="GO" id="GO:0003755">
    <property type="term" value="F:peptidyl-prolyl cis-trans isomerase activity"/>
    <property type="evidence" value="ECO:0007669"/>
    <property type="project" value="UniProtKB-UniRule"/>
</dbReference>
<feature type="domain" description="PPIase cyclophilin-type" evidence="6">
    <location>
        <begin position="75"/>
        <end position="227"/>
    </location>
</feature>
<protein>
    <recommendedName>
        <fullName evidence="4">Peptidyl-prolyl cis-trans isomerase</fullName>
        <shortName evidence="4">PPIase</shortName>
        <ecNumber evidence="4">5.2.1.8</ecNumber>
    </recommendedName>
</protein>
<dbReference type="Pfam" id="PF00160">
    <property type="entry name" value="Pro_isomerase"/>
    <property type="match status" value="1"/>
</dbReference>
<dbReference type="InterPro" id="IPR029000">
    <property type="entry name" value="Cyclophilin-like_dom_sf"/>
</dbReference>
<dbReference type="GO" id="GO:0006457">
    <property type="term" value="P:protein folding"/>
    <property type="evidence" value="ECO:0007669"/>
    <property type="project" value="InterPro"/>
</dbReference>
<dbReference type="PANTHER" id="PTHR45625:SF4">
    <property type="entry name" value="PEPTIDYLPROLYL ISOMERASE DOMAIN AND WD REPEAT-CONTAINING PROTEIN 1"/>
    <property type="match status" value="1"/>
</dbReference>
<evidence type="ECO:0000256" key="3">
    <source>
        <dbReference type="ARBA" id="ARBA00023235"/>
    </source>
</evidence>
<evidence type="ECO:0000256" key="5">
    <source>
        <dbReference type="SAM" id="MobiDB-lite"/>
    </source>
</evidence>
<accession>A0A397NN38</accession>